<evidence type="ECO:0000313" key="10">
    <source>
        <dbReference type="EMBL" id="GBP80617.1"/>
    </source>
</evidence>
<dbReference type="InterPro" id="IPR039800">
    <property type="entry name" value="MICU1/2/3"/>
</dbReference>
<dbReference type="PROSITE" id="PS00018">
    <property type="entry name" value="EF_HAND_1"/>
    <property type="match status" value="1"/>
</dbReference>
<reference evidence="10 11" key="1">
    <citation type="journal article" date="2019" name="Commun. Biol.">
        <title>The bagworm genome reveals a unique fibroin gene that provides high tensile strength.</title>
        <authorList>
            <person name="Kono N."/>
            <person name="Nakamura H."/>
            <person name="Ohtoshi R."/>
            <person name="Tomita M."/>
            <person name="Numata K."/>
            <person name="Arakawa K."/>
        </authorList>
    </citation>
    <scope>NUCLEOTIDE SEQUENCE [LARGE SCALE GENOMIC DNA]</scope>
</reference>
<dbReference type="GO" id="GO:0005758">
    <property type="term" value="C:mitochondrial intermembrane space"/>
    <property type="evidence" value="ECO:0007669"/>
    <property type="project" value="UniProtKB-SubCell"/>
</dbReference>
<evidence type="ECO:0000256" key="3">
    <source>
        <dbReference type="ARBA" id="ARBA00022737"/>
    </source>
</evidence>
<name>A0A4C1Z1Z3_EUMVA</name>
<keyword evidence="11" id="KW-1185">Reference proteome</keyword>
<comment type="caution">
    <text evidence="10">The sequence shown here is derived from an EMBL/GenBank/DDBJ whole genome shotgun (WGS) entry which is preliminary data.</text>
</comment>
<keyword evidence="5" id="KW-0106">Calcium</keyword>
<comment type="subcellular location">
    <subcellularLocation>
        <location evidence="1">Mitochondrion inner membrane</location>
    </subcellularLocation>
    <subcellularLocation>
        <location evidence="2">Mitochondrion intermembrane space</location>
    </subcellularLocation>
</comment>
<accession>A0A4C1Z1Z3</accession>
<evidence type="ECO:0000256" key="8">
    <source>
        <dbReference type="ARBA" id="ARBA00023136"/>
    </source>
</evidence>
<dbReference type="PROSITE" id="PS50222">
    <property type="entry name" value="EF_HAND_2"/>
    <property type="match status" value="1"/>
</dbReference>
<dbReference type="EMBL" id="BGZK01001471">
    <property type="protein sequence ID" value="GBP80617.1"/>
    <property type="molecule type" value="Genomic_DNA"/>
</dbReference>
<evidence type="ECO:0000256" key="5">
    <source>
        <dbReference type="ARBA" id="ARBA00022837"/>
    </source>
</evidence>
<evidence type="ECO:0000256" key="6">
    <source>
        <dbReference type="ARBA" id="ARBA00022946"/>
    </source>
</evidence>
<evidence type="ECO:0000259" key="9">
    <source>
        <dbReference type="PROSITE" id="PS50222"/>
    </source>
</evidence>
<keyword evidence="6" id="KW-0809">Transit peptide</keyword>
<evidence type="ECO:0000256" key="7">
    <source>
        <dbReference type="ARBA" id="ARBA00023128"/>
    </source>
</evidence>
<evidence type="ECO:0000256" key="4">
    <source>
        <dbReference type="ARBA" id="ARBA00022792"/>
    </source>
</evidence>
<evidence type="ECO:0000256" key="1">
    <source>
        <dbReference type="ARBA" id="ARBA00004273"/>
    </source>
</evidence>
<proteinExistence type="predicted"/>
<feature type="domain" description="EF-hand" evidence="9">
    <location>
        <begin position="269"/>
        <end position="304"/>
    </location>
</feature>
<dbReference type="GO" id="GO:0051560">
    <property type="term" value="P:mitochondrial calcium ion homeostasis"/>
    <property type="evidence" value="ECO:0007669"/>
    <property type="project" value="TreeGrafter"/>
</dbReference>
<dbReference type="InterPro" id="IPR002048">
    <property type="entry name" value="EF_hand_dom"/>
</dbReference>
<dbReference type="AlphaFoldDB" id="A0A4C1Z1Z3"/>
<dbReference type="GO" id="GO:1990246">
    <property type="term" value="C:uniplex complex"/>
    <property type="evidence" value="ECO:0007669"/>
    <property type="project" value="TreeGrafter"/>
</dbReference>
<dbReference type="InterPro" id="IPR018247">
    <property type="entry name" value="EF_Hand_1_Ca_BS"/>
</dbReference>
<dbReference type="GO" id="GO:0005509">
    <property type="term" value="F:calcium ion binding"/>
    <property type="evidence" value="ECO:0007669"/>
    <property type="project" value="InterPro"/>
</dbReference>
<dbReference type="PANTHER" id="PTHR12294">
    <property type="entry name" value="EF HAND DOMAIN FAMILY A1,A2-RELATED"/>
    <property type="match status" value="1"/>
</dbReference>
<sequence>MCRRAAPPRLFRGVRYRENPRASYPRKVALVTSATEPRRAWAWTGPGTDRHCLYCILVECCFLIDPCYHMQWEVPKTIKQTIPNSTILTVSVKECQALSIMCDSIIRSVPTHNNIALSLPDLHTHTKFELNRKPRSRIEDIYDWSQEGARHTERERTSSSPGARARGLGTLFGLADTRGAASFSNPDELAKSVKLTSRERRFIKFASVEHGGQLYMTPQDFLESVVEQEPRPRLKRRILTVKEIEQLRDHTPPLKKGSPQMFRSLRDKEPASGFRIAFNMFDTDGNQRVDKNEFLVIQRLLGGSIKERNLDAKSEEAVSFVRDAVSPGVCDSL</sequence>
<dbReference type="STRING" id="151549.A0A4C1Z1Z3"/>
<keyword evidence="7" id="KW-0496">Mitochondrion</keyword>
<dbReference type="Proteomes" id="UP000299102">
    <property type="component" value="Unassembled WGS sequence"/>
</dbReference>
<keyword evidence="4" id="KW-0999">Mitochondrion inner membrane</keyword>
<keyword evidence="8" id="KW-0472">Membrane</keyword>
<organism evidence="10 11">
    <name type="scientific">Eumeta variegata</name>
    <name type="common">Bagworm moth</name>
    <name type="synonym">Eumeta japonica</name>
    <dbReference type="NCBI Taxonomy" id="151549"/>
    <lineage>
        <taxon>Eukaryota</taxon>
        <taxon>Metazoa</taxon>
        <taxon>Ecdysozoa</taxon>
        <taxon>Arthropoda</taxon>
        <taxon>Hexapoda</taxon>
        <taxon>Insecta</taxon>
        <taxon>Pterygota</taxon>
        <taxon>Neoptera</taxon>
        <taxon>Endopterygota</taxon>
        <taxon>Lepidoptera</taxon>
        <taxon>Glossata</taxon>
        <taxon>Ditrysia</taxon>
        <taxon>Tineoidea</taxon>
        <taxon>Psychidae</taxon>
        <taxon>Oiketicinae</taxon>
        <taxon>Eumeta</taxon>
    </lineage>
</organism>
<keyword evidence="3" id="KW-0677">Repeat</keyword>
<dbReference type="InterPro" id="IPR011992">
    <property type="entry name" value="EF-hand-dom_pair"/>
</dbReference>
<evidence type="ECO:0000313" key="11">
    <source>
        <dbReference type="Proteomes" id="UP000299102"/>
    </source>
</evidence>
<dbReference type="PANTHER" id="PTHR12294:SF13">
    <property type="entry name" value="MITOCHONDRIAL CALCIUM UPTAKE 3, ISOFORM D"/>
    <property type="match status" value="1"/>
</dbReference>
<protein>
    <submittedName>
        <fullName evidence="10">Calcium uptake protein 3, mitochondrial</fullName>
    </submittedName>
</protein>
<dbReference type="SUPFAM" id="SSF47473">
    <property type="entry name" value="EF-hand"/>
    <property type="match status" value="1"/>
</dbReference>
<dbReference type="OrthoDB" id="5859791at2759"/>
<evidence type="ECO:0000256" key="2">
    <source>
        <dbReference type="ARBA" id="ARBA00004569"/>
    </source>
</evidence>
<dbReference type="GO" id="GO:0036444">
    <property type="term" value="P:calcium import into the mitochondrion"/>
    <property type="evidence" value="ECO:0007669"/>
    <property type="project" value="TreeGrafter"/>
</dbReference>
<dbReference type="Gene3D" id="1.10.238.10">
    <property type="entry name" value="EF-hand"/>
    <property type="match status" value="1"/>
</dbReference>
<gene>
    <name evidence="10" type="primary">MICU3</name>
    <name evidence="10" type="ORF">EVAR_59465_1</name>
</gene>